<keyword evidence="8" id="KW-1185">Reference proteome</keyword>
<feature type="compositionally biased region" description="Polar residues" evidence="3">
    <location>
        <begin position="42"/>
        <end position="72"/>
    </location>
</feature>
<protein>
    <recommendedName>
        <fullName evidence="2">protein-tyrosine-phosphatase</fullName>
        <ecNumber evidence="2">3.1.3.48</ecNumber>
    </recommendedName>
</protein>
<dbReference type="EC" id="3.1.3.48" evidence="2"/>
<dbReference type="PROSITE" id="PS00383">
    <property type="entry name" value="TYR_PHOSPHATASE_1"/>
    <property type="match status" value="1"/>
</dbReference>
<dbReference type="InterPro" id="IPR050348">
    <property type="entry name" value="Protein-Tyr_Phosphatase"/>
</dbReference>
<proteinExistence type="inferred from homology"/>
<comment type="caution">
    <text evidence="7">The sequence shown here is derived from an EMBL/GenBank/DDBJ whole genome shotgun (WGS) entry which is preliminary data.</text>
</comment>
<dbReference type="InterPro" id="IPR029021">
    <property type="entry name" value="Prot-tyrosine_phosphatase-like"/>
</dbReference>
<dbReference type="PROSITE" id="PS50056">
    <property type="entry name" value="TYR_PHOSPHATASE_2"/>
    <property type="match status" value="1"/>
</dbReference>
<comment type="similarity">
    <text evidence="1">Belongs to the protein-tyrosine phosphatase family. Non-receptor class subfamily.</text>
</comment>
<feature type="region of interest" description="Disordered" evidence="3">
    <location>
        <begin position="135"/>
        <end position="254"/>
    </location>
</feature>
<dbReference type="InterPro" id="IPR003595">
    <property type="entry name" value="Tyr_Pase_cat"/>
</dbReference>
<dbReference type="GO" id="GO:0004725">
    <property type="term" value="F:protein tyrosine phosphatase activity"/>
    <property type="evidence" value="ECO:0007669"/>
    <property type="project" value="UniProtKB-EC"/>
</dbReference>
<evidence type="ECO:0000313" key="8">
    <source>
        <dbReference type="Proteomes" id="UP000799439"/>
    </source>
</evidence>
<dbReference type="SUPFAM" id="SSF52821">
    <property type="entry name" value="Rhodanese/Cell cycle control phosphatase"/>
    <property type="match status" value="1"/>
</dbReference>
<organism evidence="7 8">
    <name type="scientific">Myriangium duriaei CBS 260.36</name>
    <dbReference type="NCBI Taxonomy" id="1168546"/>
    <lineage>
        <taxon>Eukaryota</taxon>
        <taxon>Fungi</taxon>
        <taxon>Dikarya</taxon>
        <taxon>Ascomycota</taxon>
        <taxon>Pezizomycotina</taxon>
        <taxon>Dothideomycetes</taxon>
        <taxon>Dothideomycetidae</taxon>
        <taxon>Myriangiales</taxon>
        <taxon>Myriangiaceae</taxon>
        <taxon>Myriangium</taxon>
    </lineage>
</organism>
<dbReference type="EMBL" id="ML996085">
    <property type="protein sequence ID" value="KAF2153250.1"/>
    <property type="molecule type" value="Genomic_DNA"/>
</dbReference>
<feature type="region of interest" description="Disordered" evidence="3">
    <location>
        <begin position="791"/>
        <end position="825"/>
    </location>
</feature>
<feature type="compositionally biased region" description="Low complexity" evidence="3">
    <location>
        <begin position="136"/>
        <end position="148"/>
    </location>
</feature>
<dbReference type="SUPFAM" id="SSF52799">
    <property type="entry name" value="(Phosphotyrosine protein) phosphatases II"/>
    <property type="match status" value="1"/>
</dbReference>
<dbReference type="Pfam" id="PF00581">
    <property type="entry name" value="Rhodanese"/>
    <property type="match status" value="1"/>
</dbReference>
<name>A0A9P4J4U9_9PEZI</name>
<dbReference type="InterPro" id="IPR036873">
    <property type="entry name" value="Rhodanese-like_dom_sf"/>
</dbReference>
<feature type="domain" description="Rhodanese" evidence="6">
    <location>
        <begin position="283"/>
        <end position="399"/>
    </location>
</feature>
<feature type="compositionally biased region" description="Low complexity" evidence="3">
    <location>
        <begin position="811"/>
        <end position="823"/>
    </location>
</feature>
<dbReference type="PROSITE" id="PS50055">
    <property type="entry name" value="TYR_PHOSPHATASE_PTP"/>
    <property type="match status" value="1"/>
</dbReference>
<feature type="compositionally biased region" description="Polar residues" evidence="3">
    <location>
        <begin position="669"/>
        <end position="688"/>
    </location>
</feature>
<evidence type="ECO:0000259" key="4">
    <source>
        <dbReference type="PROSITE" id="PS50055"/>
    </source>
</evidence>
<feature type="domain" description="Tyrosine specific protein phosphatases" evidence="5">
    <location>
        <begin position="743"/>
        <end position="813"/>
    </location>
</feature>
<dbReference type="AlphaFoldDB" id="A0A9P4J4U9"/>
<dbReference type="InterPro" id="IPR016130">
    <property type="entry name" value="Tyr_Pase_AS"/>
</dbReference>
<dbReference type="SMART" id="SM00404">
    <property type="entry name" value="PTPc_motif"/>
    <property type="match status" value="1"/>
</dbReference>
<feature type="region of interest" description="Disordered" evidence="3">
    <location>
        <begin position="1"/>
        <end position="72"/>
    </location>
</feature>
<reference evidence="7" key="1">
    <citation type="journal article" date="2020" name="Stud. Mycol.">
        <title>101 Dothideomycetes genomes: a test case for predicting lifestyles and emergence of pathogens.</title>
        <authorList>
            <person name="Haridas S."/>
            <person name="Albert R."/>
            <person name="Binder M."/>
            <person name="Bloem J."/>
            <person name="Labutti K."/>
            <person name="Salamov A."/>
            <person name="Andreopoulos B."/>
            <person name="Baker S."/>
            <person name="Barry K."/>
            <person name="Bills G."/>
            <person name="Bluhm B."/>
            <person name="Cannon C."/>
            <person name="Castanera R."/>
            <person name="Culley D."/>
            <person name="Daum C."/>
            <person name="Ezra D."/>
            <person name="Gonzalez J."/>
            <person name="Henrissat B."/>
            <person name="Kuo A."/>
            <person name="Liang C."/>
            <person name="Lipzen A."/>
            <person name="Lutzoni F."/>
            <person name="Magnuson J."/>
            <person name="Mondo S."/>
            <person name="Nolan M."/>
            <person name="Ohm R."/>
            <person name="Pangilinan J."/>
            <person name="Park H.-J."/>
            <person name="Ramirez L."/>
            <person name="Alfaro M."/>
            <person name="Sun H."/>
            <person name="Tritt A."/>
            <person name="Yoshinaga Y."/>
            <person name="Zwiers L.-H."/>
            <person name="Turgeon B."/>
            <person name="Goodwin S."/>
            <person name="Spatafora J."/>
            <person name="Crous P."/>
            <person name="Grigoriev I."/>
        </authorList>
    </citation>
    <scope>NUCLEOTIDE SEQUENCE</scope>
    <source>
        <strain evidence="7">CBS 260.36</strain>
    </source>
</reference>
<dbReference type="PRINTS" id="PR00700">
    <property type="entry name" value="PRTYPHPHTASE"/>
</dbReference>
<sequence>MSITASATSPTTHTPSHQSRSSVSSVRTPRPGSIGQNMAPLLTQTHMSPHGQTPTASSKVRSPSPNYFGFQTSSSTLPVSTYNGQHARQNWSPPSSTVRSTAAFSPTYVPVDQNPDFAAFRRQSEGMSRAFNLSTFPSFSQDSSPVSPKSDKDKFPKDLAGTPVRSKVDAQVLRSPPMRPGPHVLGETDSFALGRSPKRHLSSDSTNFPNPVRKASPATSGEGLTLGSGSASVPPEEAQAPLFALPPPPLSLPKARAETLPPSNLNDQSLVTPQHVVNLLEANTEEILILDLRISTQYAKSRIPGALNLCIPTTLIKRPSFNVNKLAETFKSNEQRTKFEKWRNSKYIIVYDASASQLKDAAVCLNTIKKFESEGYDGIAYIIKGGFAEFAKSFPSRIDKQSDFSTKSNAPGKITMPGSDAPLPVIGGCPMPATKSAANPFFGNIRQNMDLIGGVGQMPVKRPADITEETLTNVPDWLRRASKVSDNGAQVSDKFLQIEKREQKRMQDALSGEVHYGSPSVDQSESVQIAGIEKGAKNRYNNIWPFEHSRVKLEDVPNNGCDYVNANHIQSSLSHKRYIATQGPIPATFADFWNVVWQQDVRVIVMLTAEQEGGQVKAHDYWSGRQYGPFRLELISSRKATLDPAKIHRHRLRQPSTRKSSIDKPNIIRNDSGQEASASRTGTVSIPPSNDEPYITVRRLTLSHDGFPFQPIREITQIQYASWPDFGAPAHPSHLLGLVEQCDAVVRSLTHAKHTDPDSASSRPVLVHCSAGCGRTGTFCTVDSVIDMLKRQRNASRARETRMSIDASDASSRSPKTPKTPSRFFNDVPDSNPFFSPMQLSSSPVKASMDDVLSSSPDPIEEGSWVQENGTDLIEKSVEDFRRQRLSMVQSLRQFVLCYETVLEWVVEEERRAADL</sequence>
<dbReference type="InterPro" id="IPR001763">
    <property type="entry name" value="Rhodanese-like_dom"/>
</dbReference>
<evidence type="ECO:0000256" key="1">
    <source>
        <dbReference type="ARBA" id="ARBA00009649"/>
    </source>
</evidence>
<dbReference type="PROSITE" id="PS50206">
    <property type="entry name" value="RHODANESE_3"/>
    <property type="match status" value="1"/>
</dbReference>
<dbReference type="PANTHER" id="PTHR19134">
    <property type="entry name" value="RECEPTOR-TYPE TYROSINE-PROTEIN PHOSPHATASE"/>
    <property type="match status" value="1"/>
</dbReference>
<dbReference type="Proteomes" id="UP000799439">
    <property type="component" value="Unassembled WGS sequence"/>
</dbReference>
<feature type="region of interest" description="Disordered" evidence="3">
    <location>
        <begin position="79"/>
        <end position="98"/>
    </location>
</feature>
<evidence type="ECO:0000256" key="3">
    <source>
        <dbReference type="SAM" id="MobiDB-lite"/>
    </source>
</evidence>
<dbReference type="OrthoDB" id="6058203at2759"/>
<dbReference type="Pfam" id="PF00102">
    <property type="entry name" value="Y_phosphatase"/>
    <property type="match status" value="2"/>
</dbReference>
<dbReference type="SMART" id="SM00450">
    <property type="entry name" value="RHOD"/>
    <property type="match status" value="1"/>
</dbReference>
<feature type="domain" description="Tyrosine-protein phosphatase" evidence="4">
    <location>
        <begin position="537"/>
        <end position="905"/>
    </location>
</feature>
<dbReference type="Gene3D" id="3.90.190.10">
    <property type="entry name" value="Protein tyrosine phosphatase superfamily"/>
    <property type="match status" value="1"/>
</dbReference>
<accession>A0A9P4J4U9</accession>
<dbReference type="InterPro" id="IPR000387">
    <property type="entry name" value="Tyr_Pase_dom"/>
</dbReference>
<dbReference type="CDD" id="cd18533">
    <property type="entry name" value="PTP_fungal"/>
    <property type="match status" value="1"/>
</dbReference>
<dbReference type="SMART" id="SM00194">
    <property type="entry name" value="PTPc"/>
    <property type="match status" value="1"/>
</dbReference>
<dbReference type="FunFam" id="3.40.250.10:FF:000051">
    <property type="entry name" value="Protein tyrosine phosphatase (Pyp1), putative"/>
    <property type="match status" value="1"/>
</dbReference>
<evidence type="ECO:0000313" key="7">
    <source>
        <dbReference type="EMBL" id="KAF2153250.1"/>
    </source>
</evidence>
<dbReference type="PANTHER" id="PTHR19134:SF561">
    <property type="entry name" value="PROTEIN TYROSINE PHOSPHATASE 36E, ISOFORM A"/>
    <property type="match status" value="1"/>
</dbReference>
<evidence type="ECO:0000259" key="5">
    <source>
        <dbReference type="PROSITE" id="PS50056"/>
    </source>
</evidence>
<gene>
    <name evidence="7" type="ORF">K461DRAFT_137880</name>
</gene>
<dbReference type="InterPro" id="IPR000242">
    <property type="entry name" value="PTP_cat"/>
</dbReference>
<evidence type="ECO:0000256" key="2">
    <source>
        <dbReference type="ARBA" id="ARBA00013064"/>
    </source>
</evidence>
<feature type="region of interest" description="Disordered" evidence="3">
    <location>
        <begin position="651"/>
        <end position="690"/>
    </location>
</feature>
<dbReference type="Gene3D" id="3.40.250.10">
    <property type="entry name" value="Rhodanese-like domain"/>
    <property type="match status" value="1"/>
</dbReference>
<feature type="compositionally biased region" description="Low complexity" evidence="3">
    <location>
        <begin position="1"/>
        <end position="33"/>
    </location>
</feature>
<dbReference type="CDD" id="cd01446">
    <property type="entry name" value="DSP_MapKP"/>
    <property type="match status" value="1"/>
</dbReference>
<feature type="compositionally biased region" description="Low complexity" evidence="3">
    <location>
        <begin position="218"/>
        <end position="243"/>
    </location>
</feature>
<evidence type="ECO:0000259" key="6">
    <source>
        <dbReference type="PROSITE" id="PS50206"/>
    </source>
</evidence>